<gene>
    <name evidence="1" type="ORF">FGL98_21255</name>
</gene>
<evidence type="ECO:0000313" key="2">
    <source>
        <dbReference type="Proteomes" id="UP000320244"/>
    </source>
</evidence>
<reference evidence="1 2" key="1">
    <citation type="submission" date="2019-05" db="EMBL/GenBank/DDBJ databases">
        <authorList>
            <person name="Lee S.D."/>
        </authorList>
    </citation>
    <scope>NUCLEOTIDE SEQUENCE [LARGE SCALE GENOMIC DNA]</scope>
    <source>
        <strain evidence="1 2">C5-26</strain>
    </source>
</reference>
<accession>A0A563DTJ1</accession>
<comment type="caution">
    <text evidence="1">The sequence shown here is derived from an EMBL/GenBank/DDBJ whole genome shotgun (WGS) entry which is preliminary data.</text>
</comment>
<name>A0A563DTJ1_9MICO</name>
<proteinExistence type="predicted"/>
<sequence>MPQFIGMTKAAGATGLFDLNLVSSTLGDQLAMLHAAQADGLPVKRVELGNELWAWQYRGLFADGAVYARVANTWIATLHREFPGVEIAVPVNDPTSAKGPRGKLWNKELFATIRGADAAALHVYLQAADSTPAEVATAPLTQWSAALRRITPSLPTNIPIWVTEWNYTPAEAQQPLPWARAIGGAELAVRMVEDPRVDLADFHDLVGFVGSSYAAIRAISTNGSSAGPFRYYLTAAGRMLQLLVGTLSGCQSVQAVGTSSVTRHATAPQLVGVACREPAPVRVMVINPTSKSVLVNTTAIVGRATHVVTSVSTIATSSSDAAPAGVRARSSGGVVRVPPWGLLTLES</sequence>
<dbReference type="InterPro" id="IPR017853">
    <property type="entry name" value="GH"/>
</dbReference>
<dbReference type="Proteomes" id="UP000320244">
    <property type="component" value="Unassembled WGS sequence"/>
</dbReference>
<protein>
    <recommendedName>
        <fullName evidence="3">Asl1-like glycosyl hydrolase catalytic domain-containing protein</fullName>
    </recommendedName>
</protein>
<dbReference type="OrthoDB" id="4522580at2"/>
<dbReference type="Gene3D" id="3.20.20.80">
    <property type="entry name" value="Glycosidases"/>
    <property type="match status" value="1"/>
</dbReference>
<dbReference type="EMBL" id="VCQV01000041">
    <property type="protein sequence ID" value="TWP33489.1"/>
    <property type="molecule type" value="Genomic_DNA"/>
</dbReference>
<evidence type="ECO:0000313" key="1">
    <source>
        <dbReference type="EMBL" id="TWP33489.1"/>
    </source>
</evidence>
<keyword evidence="2" id="KW-1185">Reference proteome</keyword>
<dbReference type="RefSeq" id="WP_146320280.1">
    <property type="nucleotide sequence ID" value="NZ_VCQV01000041.1"/>
</dbReference>
<reference evidence="1 2" key="2">
    <citation type="submission" date="2019-08" db="EMBL/GenBank/DDBJ databases">
        <title>Jejuicoccus antrihumi gen. nov., sp. nov., a new member of the family Dermacoccaceae isolated from a cave.</title>
        <authorList>
            <person name="Schumann P."/>
            <person name="Kim I.S."/>
        </authorList>
    </citation>
    <scope>NUCLEOTIDE SEQUENCE [LARGE SCALE GENOMIC DNA]</scope>
    <source>
        <strain evidence="1 2">C5-26</strain>
    </source>
</reference>
<evidence type="ECO:0008006" key="3">
    <source>
        <dbReference type="Google" id="ProtNLM"/>
    </source>
</evidence>
<organism evidence="1 2">
    <name type="scientific">Leekyejoonella antrihumi</name>
    <dbReference type="NCBI Taxonomy" id="1660198"/>
    <lineage>
        <taxon>Bacteria</taxon>
        <taxon>Bacillati</taxon>
        <taxon>Actinomycetota</taxon>
        <taxon>Actinomycetes</taxon>
        <taxon>Micrococcales</taxon>
        <taxon>Dermacoccaceae</taxon>
        <taxon>Leekyejoonella</taxon>
    </lineage>
</organism>
<dbReference type="AlphaFoldDB" id="A0A563DTJ1"/>
<dbReference type="SUPFAM" id="SSF51445">
    <property type="entry name" value="(Trans)glycosidases"/>
    <property type="match status" value="1"/>
</dbReference>